<comment type="subcellular location">
    <subcellularLocation>
        <location evidence="1">Membrane</location>
        <topology evidence="1">Multi-pass membrane protein</topology>
    </subcellularLocation>
</comment>
<feature type="transmembrane region" description="Helical" evidence="5">
    <location>
        <begin position="274"/>
        <end position="295"/>
    </location>
</feature>
<keyword evidence="2 5" id="KW-0812">Transmembrane</keyword>
<reference evidence="6" key="1">
    <citation type="submission" date="2022-11" db="EMBL/GenBank/DDBJ databases">
        <authorList>
            <person name="Kikuchi T."/>
        </authorList>
    </citation>
    <scope>NUCLEOTIDE SEQUENCE</scope>
    <source>
        <strain evidence="6">PS1010</strain>
    </source>
</reference>
<dbReference type="Proteomes" id="UP001152747">
    <property type="component" value="Unassembled WGS sequence"/>
</dbReference>
<evidence type="ECO:0000256" key="1">
    <source>
        <dbReference type="ARBA" id="ARBA00004141"/>
    </source>
</evidence>
<gene>
    <name evidence="6" type="ORF">CAMP_LOCUS16899</name>
</gene>
<evidence type="ECO:0000256" key="3">
    <source>
        <dbReference type="ARBA" id="ARBA00022989"/>
    </source>
</evidence>
<feature type="transmembrane region" description="Helical" evidence="5">
    <location>
        <begin position="59"/>
        <end position="82"/>
    </location>
</feature>
<name>A0A9P1J0Y7_9PELO</name>
<protein>
    <recommendedName>
        <fullName evidence="8">Tetraspanin</fullName>
    </recommendedName>
</protein>
<keyword evidence="4 5" id="KW-0472">Membrane</keyword>
<dbReference type="EMBL" id="CANHGI010000006">
    <property type="protein sequence ID" value="CAI5454262.1"/>
    <property type="molecule type" value="Genomic_DNA"/>
</dbReference>
<organism evidence="6 7">
    <name type="scientific">Caenorhabditis angaria</name>
    <dbReference type="NCBI Taxonomy" id="860376"/>
    <lineage>
        <taxon>Eukaryota</taxon>
        <taxon>Metazoa</taxon>
        <taxon>Ecdysozoa</taxon>
        <taxon>Nematoda</taxon>
        <taxon>Chromadorea</taxon>
        <taxon>Rhabditida</taxon>
        <taxon>Rhabditina</taxon>
        <taxon>Rhabditomorpha</taxon>
        <taxon>Rhabditoidea</taxon>
        <taxon>Rhabditidae</taxon>
        <taxon>Peloderinae</taxon>
        <taxon>Caenorhabditis</taxon>
    </lineage>
</organism>
<evidence type="ECO:0000256" key="5">
    <source>
        <dbReference type="SAM" id="Phobius"/>
    </source>
</evidence>
<dbReference type="Gene3D" id="1.10.1450.10">
    <property type="entry name" value="Tetraspanin"/>
    <property type="match status" value="1"/>
</dbReference>
<comment type="caution">
    <text evidence="6">The sequence shown here is derived from an EMBL/GenBank/DDBJ whole genome shotgun (WGS) entry which is preliminary data.</text>
</comment>
<accession>A0A9P1J0Y7</accession>
<dbReference type="Pfam" id="PF00335">
    <property type="entry name" value="Tetraspanin"/>
    <property type="match status" value="1"/>
</dbReference>
<dbReference type="SUPFAM" id="SSF48652">
    <property type="entry name" value="Tetraspanin"/>
    <property type="match status" value="1"/>
</dbReference>
<dbReference type="InterPro" id="IPR008952">
    <property type="entry name" value="Tetraspanin_EC2_sf"/>
</dbReference>
<dbReference type="OrthoDB" id="438211at2759"/>
<evidence type="ECO:0000313" key="7">
    <source>
        <dbReference type="Proteomes" id="UP001152747"/>
    </source>
</evidence>
<keyword evidence="7" id="KW-1185">Reference proteome</keyword>
<feature type="transmembrane region" description="Helical" evidence="5">
    <location>
        <begin position="21"/>
        <end position="39"/>
    </location>
</feature>
<evidence type="ECO:0008006" key="8">
    <source>
        <dbReference type="Google" id="ProtNLM"/>
    </source>
</evidence>
<proteinExistence type="predicted"/>
<evidence type="ECO:0000313" key="6">
    <source>
        <dbReference type="EMBL" id="CAI5454262.1"/>
    </source>
</evidence>
<evidence type="ECO:0000256" key="2">
    <source>
        <dbReference type="ARBA" id="ARBA00022692"/>
    </source>
</evidence>
<keyword evidence="3 5" id="KW-1133">Transmembrane helix</keyword>
<dbReference type="InterPro" id="IPR018499">
    <property type="entry name" value="Tetraspanin/Peripherin"/>
</dbReference>
<evidence type="ECO:0000256" key="4">
    <source>
        <dbReference type="ARBA" id="ARBA00023136"/>
    </source>
</evidence>
<dbReference type="GO" id="GO:0016020">
    <property type="term" value="C:membrane"/>
    <property type="evidence" value="ECO:0007669"/>
    <property type="project" value="UniProtKB-SubCell"/>
</dbReference>
<sequence>MKLLNNRRFSNTSNGLGPTTCLAFVLSVLTMIGSIWIIGFGIRALVEVAYLAPIIGSHFIIYGPCCLIMIGIFAFGMTPIGFYSIIMSNSEFMVLNMFGTFFLSGLCVSSGYLGYSLNTKMNYNLELESWMNRTMIEEFDNPNTPDIREAWNKVQQQYSCCGVESNRDWVKSVWFAKQKLYPRLRYPESCCASCASMHDRFCTSFFGDVDGNQPLSKNQTICLQASKKCESADESIANKYLCSQNSVEIKNFYRHENGCLGHIRFNVNYFSNRVFIYSIIFFFILFSSTLTWFAVHELIDPIRVRINNS</sequence>
<feature type="transmembrane region" description="Helical" evidence="5">
    <location>
        <begin position="94"/>
        <end position="115"/>
    </location>
</feature>
<dbReference type="AlphaFoldDB" id="A0A9P1J0Y7"/>